<evidence type="ECO:0000313" key="4">
    <source>
        <dbReference type="Proteomes" id="UP000242287"/>
    </source>
</evidence>
<dbReference type="InterPro" id="IPR032675">
    <property type="entry name" value="LRR_dom_sf"/>
</dbReference>
<dbReference type="GO" id="GO:0019005">
    <property type="term" value="C:SCF ubiquitin ligase complex"/>
    <property type="evidence" value="ECO:0007669"/>
    <property type="project" value="TreeGrafter"/>
</dbReference>
<dbReference type="InterPro" id="IPR006553">
    <property type="entry name" value="Leu-rich_rpt_Cys-con_subtyp"/>
</dbReference>
<proteinExistence type="predicted"/>
<feature type="region of interest" description="Disordered" evidence="1">
    <location>
        <begin position="947"/>
        <end position="970"/>
    </location>
</feature>
<dbReference type="SMART" id="SM00367">
    <property type="entry name" value="LRR_CC"/>
    <property type="match status" value="6"/>
</dbReference>
<dbReference type="OrthoDB" id="550575at2759"/>
<name>A0A2A9NX18_9AGAR</name>
<dbReference type="Gene3D" id="3.80.10.10">
    <property type="entry name" value="Ribonuclease Inhibitor"/>
    <property type="match status" value="3"/>
</dbReference>
<sequence>MTNIHDITTDDSLFQFDPYDLPSNTSLGYSNLPDLQVPIFPRHHISSSEELDDQQPHLSDWGNKGKAVTRPLPIPPRSSGVTNDFSASSSGSAAALTSHGSFLSSPSSLLSTSSSPLISDHPTSPQETDFNPLSEFWGLHSTFGQGKGKQRDVTHSAASHDIDLAGHEHQYHEHSLWPAPRSPTPGPSNSCSPSYLFMPLESATHGLELGVLTSPESTATTDTSPRGLEDHLTLKRMPSRRRSLSNLSFYSSRSLASQSMLKVKVKLNMPRIQNNLASSLLFRKKAPVKEQQGESPRIDSIVSDIDPALLQYPDFHFSGVQPNETHFSSPDHPLLKSKGRSKSLPAPISALDYVPVSSLDVFEPIPLIIKNYFDDDLPRELRLRVFKCLIDLHETDFQRLITSGKWSMAKASSSRCEWVGRARGVRELFKLSRVSKTWQKLVFDGQLWNDIDLHLYSGISESALQLLSQTSSSFARSLNLAGHVQLHPSILIDIADNLSTMYTLSSQALVSTQLASVNLQGCSSLTTRSLHHLLMQSNLLESLNVKGLAAVTNMTCDILATYCPSITHINMSRCPNMDADGIQRLANAALGRGEYLRLKSLRISGLRNVNERMMSILGNAAPYLEVLDLSYSRQLHDSAIEAFVSCTANESLMGTEVITLTAREVGHSGGDKDCFHRRVTNLRHISLSYCVLLSDMTCSNLAYSVPRLQFLEMAGIGSDLKDDGLVRLFRTTPHIRRIDLEDASDITDAVISTITPNSDPEIQQNVNSAEADLQPGYALEHLIMSHASQISDEALLTMIRNCSQLTCLEADNTRMSAAVLREFVKLSRERKISNAKIVAVDCRGIGDPLVKELSDNIRPRMGWRSYAARKLMYLDARDDNAEELKVGQDECDEKRVVVKSFYSWQTVDAVRSAREKRRRATRRIASDGSDYEDFSWRTRWWSPGGRRLGGSGRDTPHNLTDVNNDGCITM</sequence>
<dbReference type="STRING" id="703135.A0A2A9NX18"/>
<dbReference type="EMBL" id="KZ301980">
    <property type="protein sequence ID" value="PFH52293.1"/>
    <property type="molecule type" value="Genomic_DNA"/>
</dbReference>
<dbReference type="Proteomes" id="UP000242287">
    <property type="component" value="Unassembled WGS sequence"/>
</dbReference>
<evidence type="ECO:0000313" key="3">
    <source>
        <dbReference type="EMBL" id="PFH52293.1"/>
    </source>
</evidence>
<gene>
    <name evidence="3" type="ORF">AMATHDRAFT_2296</name>
</gene>
<dbReference type="PANTHER" id="PTHR13318">
    <property type="entry name" value="PARTNER OF PAIRED, ISOFORM B-RELATED"/>
    <property type="match status" value="1"/>
</dbReference>
<organism evidence="3 4">
    <name type="scientific">Amanita thiersii Skay4041</name>
    <dbReference type="NCBI Taxonomy" id="703135"/>
    <lineage>
        <taxon>Eukaryota</taxon>
        <taxon>Fungi</taxon>
        <taxon>Dikarya</taxon>
        <taxon>Basidiomycota</taxon>
        <taxon>Agaricomycotina</taxon>
        <taxon>Agaricomycetes</taxon>
        <taxon>Agaricomycetidae</taxon>
        <taxon>Agaricales</taxon>
        <taxon>Pluteineae</taxon>
        <taxon>Amanitaceae</taxon>
        <taxon>Amanita</taxon>
    </lineage>
</organism>
<feature type="region of interest" description="Disordered" evidence="1">
    <location>
        <begin position="48"/>
        <end position="90"/>
    </location>
</feature>
<dbReference type="GO" id="GO:0031146">
    <property type="term" value="P:SCF-dependent proteasomal ubiquitin-dependent protein catabolic process"/>
    <property type="evidence" value="ECO:0007669"/>
    <property type="project" value="TreeGrafter"/>
</dbReference>
<feature type="region of interest" description="Disordered" evidence="1">
    <location>
        <begin position="113"/>
        <end position="132"/>
    </location>
</feature>
<feature type="compositionally biased region" description="Polar residues" evidence="1">
    <location>
        <begin position="121"/>
        <end position="131"/>
    </location>
</feature>
<dbReference type="Pfam" id="PF12937">
    <property type="entry name" value="F-box-like"/>
    <property type="match status" value="1"/>
</dbReference>
<evidence type="ECO:0000256" key="1">
    <source>
        <dbReference type="SAM" id="MobiDB-lite"/>
    </source>
</evidence>
<keyword evidence="4" id="KW-1185">Reference proteome</keyword>
<accession>A0A2A9NX18</accession>
<dbReference type="InterPro" id="IPR001810">
    <property type="entry name" value="F-box_dom"/>
</dbReference>
<dbReference type="SUPFAM" id="SSF52047">
    <property type="entry name" value="RNI-like"/>
    <property type="match status" value="1"/>
</dbReference>
<reference evidence="3 4" key="1">
    <citation type="submission" date="2014-02" db="EMBL/GenBank/DDBJ databases">
        <title>Transposable element dynamics among asymbiotic and ectomycorrhizal Amanita fungi.</title>
        <authorList>
            <consortium name="DOE Joint Genome Institute"/>
            <person name="Hess J."/>
            <person name="Skrede I."/>
            <person name="Wolfe B."/>
            <person name="LaButti K."/>
            <person name="Ohm R.A."/>
            <person name="Grigoriev I.V."/>
            <person name="Pringle A."/>
        </authorList>
    </citation>
    <scope>NUCLEOTIDE SEQUENCE [LARGE SCALE GENOMIC DNA]</scope>
    <source>
        <strain evidence="3 4">SKay4041</strain>
    </source>
</reference>
<evidence type="ECO:0000259" key="2">
    <source>
        <dbReference type="Pfam" id="PF12937"/>
    </source>
</evidence>
<feature type="domain" description="F-box" evidence="2">
    <location>
        <begin position="375"/>
        <end position="453"/>
    </location>
</feature>
<dbReference type="AlphaFoldDB" id="A0A2A9NX18"/>
<protein>
    <recommendedName>
        <fullName evidence="2">F-box domain-containing protein</fullName>
    </recommendedName>
</protein>